<feature type="transmembrane region" description="Helical" evidence="10">
    <location>
        <begin position="457"/>
        <end position="473"/>
    </location>
</feature>
<proteinExistence type="inferred from homology"/>
<keyword evidence="5 10" id="KW-0808">Transferase</keyword>
<evidence type="ECO:0000256" key="1">
    <source>
        <dbReference type="ARBA" id="ARBA00004127"/>
    </source>
</evidence>
<comment type="similarity">
    <text evidence="3 10">Belongs to the glycosyltransferase 39 family.</text>
</comment>
<dbReference type="UniPathway" id="UPA00378"/>
<evidence type="ECO:0000256" key="3">
    <source>
        <dbReference type="ARBA" id="ARBA00007222"/>
    </source>
</evidence>
<comment type="function">
    <text evidence="10">Protein O-mannosyltransferase that catalyzes the transfer of a single mannose residue from a polyprenol phospho-mannosyl lipidic donor to the hydroxyl group of selected serine and threonine residues in acceptor proteins.</text>
</comment>
<feature type="transmembrane region" description="Helical" evidence="10">
    <location>
        <begin position="310"/>
        <end position="331"/>
    </location>
</feature>
<feature type="transmembrane region" description="Helical" evidence="10">
    <location>
        <begin position="432"/>
        <end position="450"/>
    </location>
</feature>
<feature type="domain" description="ArnT-like N-terminal" evidence="12">
    <location>
        <begin position="69"/>
        <end position="280"/>
    </location>
</feature>
<evidence type="ECO:0000256" key="8">
    <source>
        <dbReference type="ARBA" id="ARBA00023136"/>
    </source>
</evidence>
<gene>
    <name evidence="14" type="ORF">F8O02_08570</name>
</gene>
<dbReference type="Pfam" id="PF02366">
    <property type="entry name" value="PMT"/>
    <property type="match status" value="1"/>
</dbReference>
<organism evidence="14 15">
    <name type="scientific">Pseudoclavibacter caeni</name>
    <dbReference type="NCBI Taxonomy" id="908846"/>
    <lineage>
        <taxon>Bacteria</taxon>
        <taxon>Bacillati</taxon>
        <taxon>Actinomycetota</taxon>
        <taxon>Actinomycetes</taxon>
        <taxon>Micrococcales</taxon>
        <taxon>Microbacteriaceae</taxon>
        <taxon>Pseudoclavibacter</taxon>
    </lineage>
</organism>
<evidence type="ECO:0000256" key="6">
    <source>
        <dbReference type="ARBA" id="ARBA00022692"/>
    </source>
</evidence>
<feature type="transmembrane region" description="Helical" evidence="10">
    <location>
        <begin position="157"/>
        <end position="179"/>
    </location>
</feature>
<evidence type="ECO:0000256" key="10">
    <source>
        <dbReference type="RuleBase" id="RU367007"/>
    </source>
</evidence>
<evidence type="ECO:0000313" key="15">
    <source>
        <dbReference type="Proteomes" id="UP000481339"/>
    </source>
</evidence>
<evidence type="ECO:0000256" key="4">
    <source>
        <dbReference type="ARBA" id="ARBA00022676"/>
    </source>
</evidence>
<dbReference type="PANTHER" id="PTHR10050">
    <property type="entry name" value="DOLICHYL-PHOSPHATE-MANNOSE--PROTEIN MANNOSYLTRANSFERASE"/>
    <property type="match status" value="1"/>
</dbReference>
<dbReference type="PANTHER" id="PTHR10050:SF46">
    <property type="entry name" value="PROTEIN O-MANNOSYL-TRANSFERASE 2"/>
    <property type="match status" value="1"/>
</dbReference>
<dbReference type="GO" id="GO:0012505">
    <property type="term" value="C:endomembrane system"/>
    <property type="evidence" value="ECO:0007669"/>
    <property type="project" value="UniProtKB-SubCell"/>
</dbReference>
<dbReference type="InterPro" id="IPR032421">
    <property type="entry name" value="PMT_4TMC"/>
</dbReference>
<evidence type="ECO:0000256" key="7">
    <source>
        <dbReference type="ARBA" id="ARBA00022989"/>
    </source>
</evidence>
<dbReference type="OrthoDB" id="9776737at2"/>
<dbReference type="InterPro" id="IPR027005">
    <property type="entry name" value="PMT-like"/>
</dbReference>
<keyword evidence="6 10" id="KW-0812">Transmembrane</keyword>
<dbReference type="GO" id="GO:0004169">
    <property type="term" value="F:dolichyl-phosphate-mannose-protein mannosyltransferase activity"/>
    <property type="evidence" value="ECO:0007669"/>
    <property type="project" value="UniProtKB-UniRule"/>
</dbReference>
<accession>A0A7C8FXE8</accession>
<dbReference type="EMBL" id="WBKA01000008">
    <property type="protein sequence ID" value="KAB1631247.1"/>
    <property type="molecule type" value="Genomic_DNA"/>
</dbReference>
<dbReference type="Proteomes" id="UP000481339">
    <property type="component" value="Unassembled WGS sequence"/>
</dbReference>
<dbReference type="GO" id="GO:0005886">
    <property type="term" value="C:plasma membrane"/>
    <property type="evidence" value="ECO:0007669"/>
    <property type="project" value="UniProtKB-SubCell"/>
</dbReference>
<feature type="transmembrane region" description="Helical" evidence="10">
    <location>
        <begin position="209"/>
        <end position="227"/>
    </location>
</feature>
<dbReference type="AlphaFoldDB" id="A0A7C8FXE8"/>
<evidence type="ECO:0000256" key="5">
    <source>
        <dbReference type="ARBA" id="ARBA00022679"/>
    </source>
</evidence>
<keyword evidence="8 10" id="KW-0472">Membrane</keyword>
<feature type="region of interest" description="Disordered" evidence="11">
    <location>
        <begin position="1"/>
        <end position="49"/>
    </location>
</feature>
<reference evidence="14 15" key="1">
    <citation type="submission" date="2019-09" db="EMBL/GenBank/DDBJ databases">
        <title>Phylogeny of genus Pseudoclavibacter and closely related genus.</title>
        <authorList>
            <person name="Li Y."/>
        </authorList>
    </citation>
    <scope>NUCLEOTIDE SEQUENCE [LARGE SCALE GENOMIC DNA]</scope>
    <source>
        <strain evidence="14 15">JCM 16921</strain>
    </source>
</reference>
<evidence type="ECO:0000256" key="11">
    <source>
        <dbReference type="SAM" id="MobiDB-lite"/>
    </source>
</evidence>
<name>A0A7C8FXE8_9MICO</name>
<comment type="caution">
    <text evidence="14">The sequence shown here is derived from an EMBL/GenBank/DDBJ whole genome shotgun (WGS) entry which is preliminary data.</text>
</comment>
<feature type="domain" description="Protein O-mannosyl-transferase C-terminal four TM" evidence="13">
    <location>
        <begin position="364"/>
        <end position="559"/>
    </location>
</feature>
<protein>
    <recommendedName>
        <fullName evidence="9 10">Polyprenol-phosphate-mannose--protein mannosyltransferase</fullName>
        <ecNumber evidence="10">2.4.1.-</ecNumber>
    </recommendedName>
</protein>
<evidence type="ECO:0000259" key="13">
    <source>
        <dbReference type="Pfam" id="PF16192"/>
    </source>
</evidence>
<evidence type="ECO:0000256" key="9">
    <source>
        <dbReference type="ARBA" id="ARBA00093617"/>
    </source>
</evidence>
<comment type="pathway">
    <text evidence="2 10">Protein modification; protein glycosylation.</text>
</comment>
<feature type="transmembrane region" description="Helical" evidence="10">
    <location>
        <begin position="186"/>
        <end position="203"/>
    </location>
</feature>
<keyword evidence="7 10" id="KW-1133">Transmembrane helix</keyword>
<comment type="subcellular location">
    <subcellularLocation>
        <location evidence="10">Cell membrane</location>
    </subcellularLocation>
    <subcellularLocation>
        <location evidence="1">Endomembrane system</location>
        <topology evidence="1">Multi-pass membrane protein</topology>
    </subcellularLocation>
</comment>
<dbReference type="Pfam" id="PF16192">
    <property type="entry name" value="PMT_4TMC"/>
    <property type="match status" value="1"/>
</dbReference>
<keyword evidence="4 10" id="KW-0328">Glycosyltransferase</keyword>
<dbReference type="EC" id="2.4.1.-" evidence="10"/>
<feature type="transmembrane region" description="Helical" evidence="10">
    <location>
        <begin position="479"/>
        <end position="501"/>
    </location>
</feature>
<dbReference type="InterPro" id="IPR003342">
    <property type="entry name" value="ArnT-like_N"/>
</dbReference>
<evidence type="ECO:0000313" key="14">
    <source>
        <dbReference type="EMBL" id="KAB1631247.1"/>
    </source>
</evidence>
<feature type="compositionally biased region" description="Basic and acidic residues" evidence="11">
    <location>
        <begin position="17"/>
        <end position="49"/>
    </location>
</feature>
<feature type="transmembrane region" description="Helical" evidence="10">
    <location>
        <begin position="522"/>
        <end position="541"/>
    </location>
</feature>
<evidence type="ECO:0000256" key="2">
    <source>
        <dbReference type="ARBA" id="ARBA00004922"/>
    </source>
</evidence>
<sequence length="562" mass="62267">MPRTPSSLPRHVAGGPADDREAHRPDARTHDDHAASPRRSRAGEPRHARWHPETARHWWSDLRVMGPAAVTLLALGLRLWRLGWPDTLVFDETYYVKDAWSLGARGSEAQWSDDPNPTFESGDWSSFLPGEGSFVVHPPLGKWLIWLGMNADVGQSWAWRLSAALAGTLTVLLVCLLALRLFRSGWWATLAGGLLAIDGLAISMSRTGLLDVFIGLFVTAAAGAIVLDRERHRRRLVATGGAIDWRRPWLLTAAVLLGCATAVKWSGLWFALAFGLFTVVDDLAARHVLRRDATGAARPPARVRLWPLRGGLQGLVNAAIMAPTVLVVYLASWTGWLVTQDGWGRHWADDNPVSGVAALVPGPLRSLWHYHVVAYRFHTTLDAPHPWASSPLTWPLMLKPTLFYRTITAYGEDGCTDPSGCVATVSSIANPLIWWAAGLATLVVLGWLAWRRDWRAGLIITGVAGGWLPWLLYLNRTVFFFYAVAWEPFLVLALVAALRLLEPDGADDSARALRRRRWTRPATVAFVAVAVLLSAWFYPLWTGETIARDVWALHAWLPSSWL</sequence>
<keyword evidence="10" id="KW-1003">Cell membrane</keyword>
<dbReference type="RefSeq" id="WP_158036832.1">
    <property type="nucleotide sequence ID" value="NZ_BAAAZV010000001.1"/>
</dbReference>
<evidence type="ECO:0000259" key="12">
    <source>
        <dbReference type="Pfam" id="PF02366"/>
    </source>
</evidence>
<keyword evidence="15" id="KW-1185">Reference proteome</keyword>